<name>W0SHU2_9PROT</name>
<evidence type="ECO:0000313" key="2">
    <source>
        <dbReference type="EMBL" id="BAO30984.1"/>
    </source>
</evidence>
<keyword evidence="3" id="KW-1185">Reference proteome</keyword>
<dbReference type="AlphaFoldDB" id="W0SHU2"/>
<protein>
    <recommendedName>
        <fullName evidence="1">Hemerythrin-like domain-containing protein</fullName>
    </recommendedName>
</protein>
<dbReference type="RefSeq" id="WP_041100648.1">
    <property type="nucleotide sequence ID" value="NZ_AP012547.1"/>
</dbReference>
<dbReference type="KEGG" id="shd:SUTH_03211"/>
<gene>
    <name evidence="2" type="ORF">SUTH_03211</name>
</gene>
<dbReference type="OrthoDB" id="8526133at2"/>
<evidence type="ECO:0000259" key="1">
    <source>
        <dbReference type="Pfam" id="PF01814"/>
    </source>
</evidence>
<dbReference type="Pfam" id="PF01814">
    <property type="entry name" value="Hemerythrin"/>
    <property type="match status" value="1"/>
</dbReference>
<dbReference type="Gene3D" id="1.20.120.1370">
    <property type="entry name" value="Regulator of RNA polymerase sigma(70) subunit, domain 4"/>
    <property type="match status" value="1"/>
</dbReference>
<accession>W0SHU2</accession>
<dbReference type="Proteomes" id="UP000031637">
    <property type="component" value="Chromosome"/>
</dbReference>
<organism evidence="2 3">
    <name type="scientific">Sulfuritalea hydrogenivorans sk43H</name>
    <dbReference type="NCBI Taxonomy" id="1223802"/>
    <lineage>
        <taxon>Bacteria</taxon>
        <taxon>Pseudomonadati</taxon>
        <taxon>Pseudomonadota</taxon>
        <taxon>Betaproteobacteria</taxon>
        <taxon>Nitrosomonadales</taxon>
        <taxon>Sterolibacteriaceae</taxon>
        <taxon>Sulfuritalea</taxon>
    </lineage>
</organism>
<dbReference type="InterPro" id="IPR038309">
    <property type="entry name" value="Rsd/AlgQ_sf"/>
</dbReference>
<sequence>MFFFDLLFGNKKNTSPPARETAIVNAPAAVSEDRLASAPGTSIHHDAELIVTLKEDHGRLLRVFHEIAAASQAQDLMKVQSWLKHFRTLIQDHLLKENVRLYVYLEHLLENDATSHALMHGFRHEMDDIGRAVVGFLEKYKEIGQHPELARPFSTDLAAIGEALVARIKREEEILYPMYSAPS</sequence>
<feature type="domain" description="Hemerythrin-like" evidence="1">
    <location>
        <begin position="50"/>
        <end position="179"/>
    </location>
</feature>
<dbReference type="EMBL" id="AP012547">
    <property type="protein sequence ID" value="BAO30984.1"/>
    <property type="molecule type" value="Genomic_DNA"/>
</dbReference>
<proteinExistence type="predicted"/>
<dbReference type="HOGENOM" id="CLU_132674_0_0_4"/>
<reference evidence="2 3" key="1">
    <citation type="journal article" date="2014" name="Syst. Appl. Microbiol.">
        <title>Complete genomes of freshwater sulfur oxidizers Sulfuricella denitrificans skB26 and Sulfuritalea hydrogenivorans sk43H: genetic insights into the sulfur oxidation pathway of betaproteobacteria.</title>
        <authorList>
            <person name="Watanabe T."/>
            <person name="Kojima H."/>
            <person name="Fukui M."/>
        </authorList>
    </citation>
    <scope>NUCLEOTIDE SEQUENCE [LARGE SCALE GENOMIC DNA]</scope>
    <source>
        <strain evidence="2">DSM22779</strain>
    </source>
</reference>
<dbReference type="InterPro" id="IPR012312">
    <property type="entry name" value="Hemerythrin-like"/>
</dbReference>
<evidence type="ECO:0000313" key="3">
    <source>
        <dbReference type="Proteomes" id="UP000031637"/>
    </source>
</evidence>